<dbReference type="EMBL" id="QUSX01000002">
    <property type="protein sequence ID" value="RRQ48744.1"/>
    <property type="molecule type" value="Genomic_DNA"/>
</dbReference>
<dbReference type="RefSeq" id="WP_125223465.1">
    <property type="nucleotide sequence ID" value="NZ_QUSX01000002.1"/>
</dbReference>
<keyword evidence="4" id="KW-1185">Reference proteome</keyword>
<dbReference type="PANTHER" id="PTHR37464:SF1">
    <property type="entry name" value="BLL2463 PROTEIN"/>
    <property type="match status" value="1"/>
</dbReference>
<dbReference type="NCBIfam" id="TIGR02226">
    <property type="entry name" value="two_anch"/>
    <property type="match status" value="1"/>
</dbReference>
<comment type="caution">
    <text evidence="3">The sequence shown here is derived from an EMBL/GenBank/DDBJ whole genome shotgun (WGS) entry which is preliminary data.</text>
</comment>
<dbReference type="PANTHER" id="PTHR37464">
    <property type="entry name" value="BLL2463 PROTEIN"/>
    <property type="match status" value="1"/>
</dbReference>
<feature type="transmembrane region" description="Helical" evidence="1">
    <location>
        <begin position="6"/>
        <end position="24"/>
    </location>
</feature>
<gene>
    <name evidence="3" type="ORF">DZC72_13800</name>
</gene>
<evidence type="ECO:0000313" key="4">
    <source>
        <dbReference type="Proteomes" id="UP000286990"/>
    </source>
</evidence>
<dbReference type="Pfam" id="PF07584">
    <property type="entry name" value="BatA"/>
    <property type="match status" value="1"/>
</dbReference>
<dbReference type="AlphaFoldDB" id="A0A426RID9"/>
<proteinExistence type="predicted"/>
<dbReference type="OrthoDB" id="9810200at2"/>
<organism evidence="3 4">
    <name type="scientific">Maribacter algicola</name>
    <dbReference type="NCBI Taxonomy" id="2498892"/>
    <lineage>
        <taxon>Bacteria</taxon>
        <taxon>Pseudomonadati</taxon>
        <taxon>Bacteroidota</taxon>
        <taxon>Flavobacteriia</taxon>
        <taxon>Flavobacteriales</taxon>
        <taxon>Flavobacteriaceae</taxon>
        <taxon>Maribacter</taxon>
    </lineage>
</organism>
<name>A0A426RID9_9FLAO</name>
<dbReference type="SUPFAM" id="SSF52317">
    <property type="entry name" value="Class I glutamine amidotransferase-like"/>
    <property type="match status" value="1"/>
</dbReference>
<feature type="domain" description="Aerotolerance regulator N-terminal" evidence="2">
    <location>
        <begin position="1"/>
        <end position="76"/>
    </location>
</feature>
<reference evidence="4" key="1">
    <citation type="submission" date="2018-08" db="EMBL/GenBank/DDBJ databases">
        <authorList>
            <person name="Khan S.A."/>
            <person name="J S.E."/>
        </authorList>
    </citation>
    <scope>NUCLEOTIDE SEQUENCE [LARGE SCALE GENOMIC DNA]</scope>
    <source>
        <strain evidence="4">PoM-212</strain>
    </source>
</reference>
<keyword evidence="1" id="KW-0472">Membrane</keyword>
<accession>A0A426RID9</accession>
<dbReference type="InterPro" id="IPR024163">
    <property type="entry name" value="Aerotolerance_reg_N"/>
</dbReference>
<evidence type="ECO:0000313" key="3">
    <source>
        <dbReference type="EMBL" id="RRQ48744.1"/>
    </source>
</evidence>
<dbReference type="Proteomes" id="UP000286990">
    <property type="component" value="Unassembled WGS sequence"/>
</dbReference>
<dbReference type="InterPro" id="IPR011933">
    <property type="entry name" value="Double_TM_dom"/>
</dbReference>
<sequence length="639" mass="72146">MQFKYPELLWALLLLAIPIIIHLFQLRRFKKTPFTNVKLLKKVVSESRKSSVLKKWLILLARLGIFASLILAFAQPFSANENALKPQETVIYLDNSFSMQAKLDNGTLLQNMVQELIRTVPKNSAFSLFTNDKVFEDVEIADIQNELIDLSPSTNQLTLDQVLLKSTSMFDSDPASLKRTVLISDFQERLGPLPKLDENPNVYVIQQVPKDLVNVSIDSVYISDSDTEVIELTTILSSNTSLETHAVSLYNGDDLIAKTSAAFNDSRIASVTFSIPANAPIAGRIVISDTGLPYDNEFFFNLERPKKIKVLAISNGDIDFLTRIYNANEFDLTSTPLGQVNYGAIEDYDLIVLNELEEIPTGLENTLRTFVAQGGTFVVIPATVIDLASYNRFATSFFNTNYGAYVVQKAAISTIAFEHPIFRNVFNKRVTNFQYPEVNSYFSLRSEGQNVLTFQNGNAFLIGGENSYFFSAALDGENSNFKSSPLIVPTFYNIARNSLKLPKLYHTLGRYEELEIPVSLPKDHILKIATNAYEFIPQQISLPKKVQLTFDENPTEDGIFQIMNGDEVLGKISFNFDRKESGLRYQDIGNIESDRVLDSIFKFFDEVQKTNSVNEFWKWFAILALVFVLTESALQRFLK</sequence>
<feature type="transmembrane region" description="Helical" evidence="1">
    <location>
        <begin position="56"/>
        <end position="77"/>
    </location>
</feature>
<evidence type="ECO:0000259" key="2">
    <source>
        <dbReference type="Pfam" id="PF07584"/>
    </source>
</evidence>
<protein>
    <recommendedName>
        <fullName evidence="2">Aerotolerance regulator N-terminal domain-containing protein</fullName>
    </recommendedName>
</protein>
<dbReference type="InterPro" id="IPR029062">
    <property type="entry name" value="Class_I_gatase-like"/>
</dbReference>
<keyword evidence="1" id="KW-1133">Transmembrane helix</keyword>
<keyword evidence="1" id="KW-0812">Transmembrane</keyword>
<reference evidence="4" key="2">
    <citation type="submission" date="2018-12" db="EMBL/GenBank/DDBJ databases">
        <title>Maribacter lutimaris sp. nov., isolated from marine sediment.</title>
        <authorList>
            <person name="Kim K.K."/>
        </authorList>
    </citation>
    <scope>NUCLEOTIDE SEQUENCE [LARGE SCALE GENOMIC DNA]</scope>
    <source>
        <strain evidence="4">PoM-212</strain>
    </source>
</reference>
<evidence type="ECO:0000256" key="1">
    <source>
        <dbReference type="SAM" id="Phobius"/>
    </source>
</evidence>